<comment type="similarity">
    <text evidence="10">Belongs to the peptidase C19 family.</text>
</comment>
<accession>A0A4W6D9E6</accession>
<keyword evidence="6 10" id="KW-0833">Ubl conjugation pathway</keyword>
<evidence type="ECO:0000256" key="4">
    <source>
        <dbReference type="ARBA" id="ARBA00022490"/>
    </source>
</evidence>
<evidence type="ECO:0000259" key="12">
    <source>
        <dbReference type="PROSITE" id="PS50235"/>
    </source>
</evidence>
<evidence type="ECO:0000256" key="3">
    <source>
        <dbReference type="ARBA" id="ARBA00004496"/>
    </source>
</evidence>
<feature type="region of interest" description="Disordered" evidence="11">
    <location>
        <begin position="568"/>
        <end position="618"/>
    </location>
</feature>
<dbReference type="InterPro" id="IPR035927">
    <property type="entry name" value="DUSP-like_sf"/>
</dbReference>
<reference evidence="14" key="3">
    <citation type="submission" date="2025-09" db="UniProtKB">
        <authorList>
            <consortium name="Ensembl"/>
        </authorList>
    </citation>
    <scope>IDENTIFICATION</scope>
</reference>
<dbReference type="Ensembl" id="ENSLCAT00010021961.1">
    <property type="protein sequence ID" value="ENSLCAP00010021492.1"/>
    <property type="gene ID" value="ENSLCAG00010010044.1"/>
</dbReference>
<keyword evidence="9" id="KW-0539">Nucleus</keyword>
<dbReference type="GO" id="GO:0004843">
    <property type="term" value="F:cysteine-type deubiquitinase activity"/>
    <property type="evidence" value="ECO:0007669"/>
    <property type="project" value="UniProtKB-UniRule"/>
</dbReference>
<dbReference type="PROSITE" id="PS51283">
    <property type="entry name" value="DUSP"/>
    <property type="match status" value="1"/>
</dbReference>
<dbReference type="SMART" id="SM00695">
    <property type="entry name" value="DUSP"/>
    <property type="match status" value="1"/>
</dbReference>
<comment type="catalytic activity">
    <reaction evidence="1 10">
        <text>Thiol-dependent hydrolysis of ester, thioester, amide, peptide and isopeptide bonds formed by the C-terminal Gly of ubiquitin (a 76-residue protein attached to proteins as an intracellular targeting signal).</text>
        <dbReference type="EC" id="3.4.19.12"/>
    </reaction>
</comment>
<sequence length="882" mass="101067">YLSNCNKRITRARTRTRYVVEHRWFEQWKEFVETGDQNSSSFPGQIDNTELFEDLDSYHLKERLVENEDFVLVPAEAWHKLLAWYGMVDGQPPLERKVVDLPSTLKVEVYPVEIFLCLHSNMENVTTAQFSRADNIRESSIQRAMCQAFSVPPGSECRLWMKSSDSNCERLRNIHVSVLDACLSSGMTVIMETRNADGTWPSSRPQIMRNSVEDQDSYRGQPGVCGLTNLGNTCFMNSALQCLSNTPPLTEYFLQSSYLEELNFTNPLGMKGEIAEAYADVIKQMWSGRHYSVVPRVFKTKVGHFASQFLGYQQHDSQELLSFLLDGLHEDLNRVKNKEYIELRDADGRPDQEVAEEAWRNHRRRNDSVIVDTFHGLFKSTLVCPECHKVSVTFDPFCYLSVPLPVSKERVMEVFFVSLDPYAKPVQHRVVVPKAGKVSDLCSALSEMTNVPPTQMVVADVFNHRFYKIYTTDESLSCILDRDDIFVYELSELKEQQEEQVLLALYLRERSHYRDYGSGSSSYGTSLFGHPLLLGVPRSSCSQEALYNLFLQRLASVTHTHTHTRFLQTTDTETSSEPPAEETLQPNETTEEEREEDKQEEACSPSPPANEQPAKRRAVRKRRKCLFTIQAVNSNGTTERGMGEGGTQPYVAIDWDPEMKKRFYNENEAEKYVKHASMEVPQQQTTVQLQECIELFTTVETLEEENPWYCPVCKKHQLATKKLDLWSLPEVLIIHLKRFSYTKFTREKLDSIVDFPLRDLDFSGCLLRKNLSSGEPPSRYDLIAVSNHYGGLRDGHYTSYAKNKDNGQWYYFDDSKVTYAREDQIVVSTNAAYVLFYHRQDKIRKPTLPAPNTSPASSTQPANDITSCKDDGAASYVTMETD</sequence>
<dbReference type="PROSITE" id="PS00973">
    <property type="entry name" value="USP_2"/>
    <property type="match status" value="1"/>
</dbReference>
<feature type="region of interest" description="Disordered" evidence="11">
    <location>
        <begin position="846"/>
        <end position="882"/>
    </location>
</feature>
<dbReference type="InterPro" id="IPR006615">
    <property type="entry name" value="Pept_C19_DUSP"/>
</dbReference>
<dbReference type="EC" id="3.4.19.12" evidence="10"/>
<dbReference type="PANTHER" id="PTHR21646">
    <property type="entry name" value="UBIQUITIN CARBOXYL-TERMINAL HYDROLASE"/>
    <property type="match status" value="1"/>
</dbReference>
<feature type="domain" description="USP" evidence="12">
    <location>
        <begin position="225"/>
        <end position="840"/>
    </location>
</feature>
<keyword evidence="7 10" id="KW-0378">Hydrolase</keyword>
<keyword evidence="4" id="KW-0963">Cytoplasm</keyword>
<dbReference type="PROSITE" id="PS50235">
    <property type="entry name" value="USP_3"/>
    <property type="match status" value="1"/>
</dbReference>
<dbReference type="InterPro" id="IPR038765">
    <property type="entry name" value="Papain-like_cys_pep_sf"/>
</dbReference>
<dbReference type="GO" id="GO:0005737">
    <property type="term" value="C:cytoplasm"/>
    <property type="evidence" value="ECO:0007669"/>
    <property type="project" value="UniProtKB-SubCell"/>
</dbReference>
<feature type="domain" description="DUSP" evidence="13">
    <location>
        <begin position="1"/>
        <end position="99"/>
    </location>
</feature>
<protein>
    <recommendedName>
        <fullName evidence="10">Ubiquitin carboxyl-terminal hydrolase</fullName>
        <ecNumber evidence="10">3.4.19.12</ecNumber>
    </recommendedName>
</protein>
<dbReference type="FunFam" id="3.90.70.10:FF:000013">
    <property type="entry name" value="ubiquitin carboxyl-terminal hydrolase 15 isoform X1"/>
    <property type="match status" value="1"/>
</dbReference>
<dbReference type="Pfam" id="PF14836">
    <property type="entry name" value="Ubiquitin_3"/>
    <property type="match status" value="1"/>
</dbReference>
<dbReference type="Gene3D" id="3.90.70.10">
    <property type="entry name" value="Cysteine proteinases"/>
    <property type="match status" value="2"/>
</dbReference>
<dbReference type="PROSITE" id="PS00972">
    <property type="entry name" value="USP_1"/>
    <property type="match status" value="1"/>
</dbReference>
<dbReference type="GeneTree" id="ENSGT00940000160485"/>
<reference evidence="15" key="1">
    <citation type="submission" date="2015-09" db="EMBL/GenBank/DDBJ databases">
        <authorList>
            <person name="Sai Rama Sridatta P."/>
        </authorList>
    </citation>
    <scope>NUCLEOTIDE SEQUENCE [LARGE SCALE GENOMIC DNA]</scope>
</reference>
<dbReference type="GO" id="GO:0006508">
    <property type="term" value="P:proteolysis"/>
    <property type="evidence" value="ECO:0007669"/>
    <property type="project" value="UniProtKB-KW"/>
</dbReference>
<dbReference type="InterPro" id="IPR050185">
    <property type="entry name" value="Ub_carboxyl-term_hydrolase"/>
</dbReference>
<evidence type="ECO:0000313" key="14">
    <source>
        <dbReference type="Ensembl" id="ENSLCAP00010021492.1"/>
    </source>
</evidence>
<dbReference type="InterPro" id="IPR018200">
    <property type="entry name" value="USP_CS"/>
</dbReference>
<name>A0A4W6D9E6_LATCA</name>
<feature type="compositionally biased region" description="Polar residues" evidence="11">
    <location>
        <begin position="850"/>
        <end position="866"/>
    </location>
</feature>
<dbReference type="PANTHER" id="PTHR21646:SF29">
    <property type="entry name" value="UBIQUITIN CARBOXYL-TERMINAL HYDROLASE 11"/>
    <property type="match status" value="1"/>
</dbReference>
<dbReference type="SUPFAM" id="SSF54001">
    <property type="entry name" value="Cysteine proteinases"/>
    <property type="match status" value="1"/>
</dbReference>
<proteinExistence type="inferred from homology"/>
<comment type="subcellular location">
    <subcellularLocation>
        <location evidence="3">Cytoplasm</location>
    </subcellularLocation>
    <subcellularLocation>
        <location evidence="2">Nucleus</location>
    </subcellularLocation>
</comment>
<organism evidence="14 15">
    <name type="scientific">Lates calcarifer</name>
    <name type="common">Barramundi</name>
    <name type="synonym">Holocentrus calcarifer</name>
    <dbReference type="NCBI Taxonomy" id="8187"/>
    <lineage>
        <taxon>Eukaryota</taxon>
        <taxon>Metazoa</taxon>
        <taxon>Chordata</taxon>
        <taxon>Craniata</taxon>
        <taxon>Vertebrata</taxon>
        <taxon>Euteleostomi</taxon>
        <taxon>Actinopterygii</taxon>
        <taxon>Neopterygii</taxon>
        <taxon>Teleostei</taxon>
        <taxon>Neoteleostei</taxon>
        <taxon>Acanthomorphata</taxon>
        <taxon>Carangaria</taxon>
        <taxon>Carangaria incertae sedis</taxon>
        <taxon>Centropomidae</taxon>
        <taxon>Lates</taxon>
    </lineage>
</organism>
<dbReference type="GO" id="GO:0016579">
    <property type="term" value="P:protein deubiquitination"/>
    <property type="evidence" value="ECO:0007669"/>
    <property type="project" value="InterPro"/>
</dbReference>
<dbReference type="Pfam" id="PF06337">
    <property type="entry name" value="DUSP"/>
    <property type="match status" value="1"/>
</dbReference>
<keyword evidence="8 10" id="KW-0788">Thiol protease</keyword>
<evidence type="ECO:0000313" key="15">
    <source>
        <dbReference type="Proteomes" id="UP000314980"/>
    </source>
</evidence>
<dbReference type="GO" id="GO:0005634">
    <property type="term" value="C:nucleus"/>
    <property type="evidence" value="ECO:0007669"/>
    <property type="project" value="UniProtKB-SubCell"/>
</dbReference>
<dbReference type="Pfam" id="PF00443">
    <property type="entry name" value="UCH"/>
    <property type="match status" value="1"/>
</dbReference>
<evidence type="ECO:0000256" key="9">
    <source>
        <dbReference type="ARBA" id="ARBA00023242"/>
    </source>
</evidence>
<reference evidence="14" key="2">
    <citation type="submission" date="2025-08" db="UniProtKB">
        <authorList>
            <consortium name="Ensembl"/>
        </authorList>
    </citation>
    <scope>IDENTIFICATION</scope>
</reference>
<dbReference type="Gene3D" id="3.10.20.90">
    <property type="entry name" value="Phosphatidylinositol 3-kinase Catalytic Subunit, Chain A, domain 1"/>
    <property type="match status" value="1"/>
</dbReference>
<dbReference type="InterPro" id="IPR001394">
    <property type="entry name" value="Peptidase_C19_UCH"/>
</dbReference>
<evidence type="ECO:0000256" key="11">
    <source>
        <dbReference type="SAM" id="MobiDB-lite"/>
    </source>
</evidence>
<feature type="compositionally biased region" description="Low complexity" evidence="11">
    <location>
        <begin position="569"/>
        <end position="583"/>
    </location>
</feature>
<keyword evidence="15" id="KW-1185">Reference proteome</keyword>
<dbReference type="CDD" id="cd02674">
    <property type="entry name" value="Peptidase_C19R"/>
    <property type="match status" value="1"/>
</dbReference>
<evidence type="ECO:0000259" key="13">
    <source>
        <dbReference type="PROSITE" id="PS51283"/>
    </source>
</evidence>
<dbReference type="SUPFAM" id="SSF143791">
    <property type="entry name" value="DUSP-like"/>
    <property type="match status" value="1"/>
</dbReference>
<evidence type="ECO:0000256" key="1">
    <source>
        <dbReference type="ARBA" id="ARBA00000707"/>
    </source>
</evidence>
<dbReference type="AlphaFoldDB" id="A0A4W6D9E6"/>
<evidence type="ECO:0000256" key="7">
    <source>
        <dbReference type="ARBA" id="ARBA00022801"/>
    </source>
</evidence>
<dbReference type="Gene3D" id="3.30.2230.10">
    <property type="entry name" value="DUSP-like"/>
    <property type="match status" value="1"/>
</dbReference>
<evidence type="ECO:0000256" key="8">
    <source>
        <dbReference type="ARBA" id="ARBA00022807"/>
    </source>
</evidence>
<evidence type="ECO:0000256" key="6">
    <source>
        <dbReference type="ARBA" id="ARBA00022786"/>
    </source>
</evidence>
<gene>
    <name evidence="14" type="primary">USP11</name>
    <name evidence="14" type="synonym">usp11</name>
</gene>
<evidence type="ECO:0000256" key="2">
    <source>
        <dbReference type="ARBA" id="ARBA00004123"/>
    </source>
</evidence>
<evidence type="ECO:0000256" key="10">
    <source>
        <dbReference type="RuleBase" id="RU366025"/>
    </source>
</evidence>
<keyword evidence="5 10" id="KW-0645">Protease</keyword>
<evidence type="ECO:0000256" key="5">
    <source>
        <dbReference type="ARBA" id="ARBA00022670"/>
    </source>
</evidence>
<dbReference type="InterPro" id="IPR028889">
    <property type="entry name" value="USP"/>
</dbReference>
<dbReference type="Proteomes" id="UP000314980">
    <property type="component" value="Unassembled WGS sequence"/>
</dbReference>
<dbReference type="InterPro" id="IPR028135">
    <property type="entry name" value="Ub_USP-typ"/>
</dbReference>